<dbReference type="ExpressionAtlas" id="A0A0R0JWI4">
    <property type="expression patterns" value="baseline and differential"/>
</dbReference>
<dbReference type="Gramene" id="KRH59068">
    <property type="protein sequence ID" value="KRH59068"/>
    <property type="gene ID" value="GLYMA_05G164000"/>
</dbReference>
<gene>
    <name evidence="1" type="ORF">GLYMA_05G164000</name>
</gene>
<reference evidence="2" key="2">
    <citation type="submission" date="2018-02" db="UniProtKB">
        <authorList>
            <consortium name="EnsemblPlants"/>
        </authorList>
    </citation>
    <scope>IDENTIFICATION</scope>
    <source>
        <strain evidence="2">Williams 82</strain>
    </source>
</reference>
<evidence type="ECO:0000313" key="3">
    <source>
        <dbReference type="Proteomes" id="UP000008827"/>
    </source>
</evidence>
<organism evidence="1">
    <name type="scientific">Glycine max</name>
    <name type="common">Soybean</name>
    <name type="synonym">Glycine hispida</name>
    <dbReference type="NCBI Taxonomy" id="3847"/>
    <lineage>
        <taxon>Eukaryota</taxon>
        <taxon>Viridiplantae</taxon>
        <taxon>Streptophyta</taxon>
        <taxon>Embryophyta</taxon>
        <taxon>Tracheophyta</taxon>
        <taxon>Spermatophyta</taxon>
        <taxon>Magnoliopsida</taxon>
        <taxon>eudicotyledons</taxon>
        <taxon>Gunneridae</taxon>
        <taxon>Pentapetalae</taxon>
        <taxon>rosids</taxon>
        <taxon>fabids</taxon>
        <taxon>Fabales</taxon>
        <taxon>Fabaceae</taxon>
        <taxon>Papilionoideae</taxon>
        <taxon>50 kb inversion clade</taxon>
        <taxon>NPAAA clade</taxon>
        <taxon>indigoferoid/millettioid clade</taxon>
        <taxon>Phaseoleae</taxon>
        <taxon>Glycine</taxon>
        <taxon>Glycine subgen. Soja</taxon>
    </lineage>
</organism>
<dbReference type="EMBL" id="CM000838">
    <property type="protein sequence ID" value="KRH59068.1"/>
    <property type="molecule type" value="Genomic_DNA"/>
</dbReference>
<evidence type="ECO:0000313" key="1">
    <source>
        <dbReference type="EMBL" id="KRH59068.1"/>
    </source>
</evidence>
<accession>A0A0R0JWI4</accession>
<proteinExistence type="predicted"/>
<dbReference type="Proteomes" id="UP000008827">
    <property type="component" value="Chromosome 5"/>
</dbReference>
<dbReference type="AlphaFoldDB" id="A0A0R0JWI4"/>
<sequence>MAFFIPTSSAHVFCSKAPMCLWILMEELSLWKLFEKGKCCKDHYFLHD</sequence>
<name>A0A0R0JWI4_SOYBN</name>
<reference evidence="1" key="3">
    <citation type="submission" date="2018-07" db="EMBL/GenBank/DDBJ databases">
        <title>WGS assembly of Glycine max.</title>
        <authorList>
            <person name="Schmutz J."/>
            <person name="Cannon S."/>
            <person name="Schlueter J."/>
            <person name="Ma J."/>
            <person name="Mitros T."/>
            <person name="Nelson W."/>
            <person name="Hyten D."/>
            <person name="Song Q."/>
            <person name="Thelen J."/>
            <person name="Cheng J."/>
            <person name="Xu D."/>
            <person name="Hellsten U."/>
            <person name="May G."/>
            <person name="Yu Y."/>
            <person name="Sakurai T."/>
            <person name="Umezawa T."/>
            <person name="Bhattacharyya M."/>
            <person name="Sandhu D."/>
            <person name="Valliyodan B."/>
            <person name="Lindquist E."/>
            <person name="Peto M."/>
            <person name="Grant D."/>
            <person name="Shu S."/>
            <person name="Goodstein D."/>
            <person name="Barry K."/>
            <person name="Futrell-Griggs M."/>
            <person name="Abernathy B."/>
            <person name="Du J."/>
            <person name="Tian Z."/>
            <person name="Zhu L."/>
            <person name="Gill N."/>
            <person name="Joshi T."/>
            <person name="Libault M."/>
            <person name="Sethuraman A."/>
            <person name="Zhang X."/>
            <person name="Shinozaki K."/>
            <person name="Nguyen H."/>
            <person name="Wing R."/>
            <person name="Cregan P."/>
            <person name="Specht J."/>
            <person name="Grimwood J."/>
            <person name="Rokhsar D."/>
            <person name="Stacey G."/>
            <person name="Shoemaker R."/>
            <person name="Jackson S."/>
        </authorList>
    </citation>
    <scope>NUCLEOTIDE SEQUENCE</scope>
    <source>
        <tissue evidence="1">Callus</tissue>
    </source>
</reference>
<evidence type="ECO:0000313" key="2">
    <source>
        <dbReference type="EnsemblPlants" id="KRH59068"/>
    </source>
</evidence>
<protein>
    <submittedName>
        <fullName evidence="1 2">Uncharacterized protein</fullName>
    </submittedName>
</protein>
<reference evidence="1 2" key="1">
    <citation type="journal article" date="2010" name="Nature">
        <title>Genome sequence of the palaeopolyploid soybean.</title>
        <authorList>
            <person name="Schmutz J."/>
            <person name="Cannon S.B."/>
            <person name="Schlueter J."/>
            <person name="Ma J."/>
            <person name="Mitros T."/>
            <person name="Nelson W."/>
            <person name="Hyten D.L."/>
            <person name="Song Q."/>
            <person name="Thelen J.J."/>
            <person name="Cheng J."/>
            <person name="Xu D."/>
            <person name="Hellsten U."/>
            <person name="May G.D."/>
            <person name="Yu Y."/>
            <person name="Sakurai T."/>
            <person name="Umezawa T."/>
            <person name="Bhattacharyya M.K."/>
            <person name="Sandhu D."/>
            <person name="Valliyodan B."/>
            <person name="Lindquist E."/>
            <person name="Peto M."/>
            <person name="Grant D."/>
            <person name="Shu S."/>
            <person name="Goodstein D."/>
            <person name="Barry K."/>
            <person name="Futrell-Griggs M."/>
            <person name="Abernathy B."/>
            <person name="Du J."/>
            <person name="Tian Z."/>
            <person name="Zhu L."/>
            <person name="Gill N."/>
            <person name="Joshi T."/>
            <person name="Libault M."/>
            <person name="Sethuraman A."/>
            <person name="Zhang X.-C."/>
            <person name="Shinozaki K."/>
            <person name="Nguyen H.T."/>
            <person name="Wing R.A."/>
            <person name="Cregan P."/>
            <person name="Specht J."/>
            <person name="Grimwood J."/>
            <person name="Rokhsar D."/>
            <person name="Stacey G."/>
            <person name="Shoemaker R.C."/>
            <person name="Jackson S.A."/>
        </authorList>
    </citation>
    <scope>NUCLEOTIDE SEQUENCE [LARGE SCALE GENOMIC DNA]</scope>
    <source>
        <strain evidence="2">cv. Williams 82</strain>
        <tissue evidence="1">Callus</tissue>
    </source>
</reference>
<dbReference type="EnsemblPlants" id="KRH59068">
    <property type="protein sequence ID" value="KRH59068"/>
    <property type="gene ID" value="GLYMA_05G164000"/>
</dbReference>
<keyword evidence="3" id="KW-1185">Reference proteome</keyword>